<keyword evidence="2" id="KW-1185">Reference proteome</keyword>
<dbReference type="EMBL" id="LODT01000035">
    <property type="protein sequence ID" value="KYQ91125.1"/>
    <property type="molecule type" value="Genomic_DNA"/>
</dbReference>
<dbReference type="Proteomes" id="UP000076078">
    <property type="component" value="Unassembled WGS sequence"/>
</dbReference>
<reference evidence="1 2" key="1">
    <citation type="submission" date="2015-12" db="EMBL/GenBank/DDBJ databases">
        <title>Dictyostelia acquired genes for synthesis and detection of signals that induce cell-type specialization by lateral gene transfer from prokaryotes.</title>
        <authorList>
            <person name="Gloeckner G."/>
            <person name="Schaap P."/>
        </authorList>
    </citation>
    <scope>NUCLEOTIDE SEQUENCE [LARGE SCALE GENOMIC DNA]</scope>
    <source>
        <strain evidence="1 2">TK</strain>
    </source>
</reference>
<accession>A0A151ZB16</accession>
<proteinExistence type="predicted"/>
<gene>
    <name evidence="1" type="ORF">DLAC_08032</name>
</gene>
<dbReference type="InParanoid" id="A0A151ZB16"/>
<protein>
    <submittedName>
        <fullName evidence="1">Uncharacterized protein</fullName>
    </submittedName>
</protein>
<dbReference type="AlphaFoldDB" id="A0A151ZB16"/>
<comment type="caution">
    <text evidence="1">The sequence shown here is derived from an EMBL/GenBank/DDBJ whole genome shotgun (WGS) entry which is preliminary data.</text>
</comment>
<name>A0A151ZB16_TIELA</name>
<sequence>MVKLTRYCLLNILEHTINNLSVGFFEYEKRIVEWLSVFSLICKEWNNDILPRLTIKDIDVDLPLGRNLTKRLLKMRMNIKVVLMDGDSNTYLTSETDKEFSKSIEGHVYSIRAKISNQDDIDIYSRYFKSVSQFILLKTPLPLISNLFEGDYQFDNLTSLIMNIDLGSQGNILKHGKLQGTRNSWNLWKTLSKQCQVKDYQLTHITIDGCTPFGTFVDCDLDGFQNYKYPCLKLSLTRCIFNTPNLDEYLQQVSELYLSNVLIDPDAKLNGYNDIFRLLSQSRNLKCLRINQSGKPSDATLEGIAYLLNNTKSLRLFSFMDPKFEEALPGFSPVPIHNETLEFISGQFLKYWKSQSKIKRILYAPNESLDFDSIYNYHCSQLASFSWCLRPEANVMSGQKSVLSRIAGLLSQNSIKTLHTLNIVSLIDAQEKIVDLDLLLKSLQLNTHLRTLHITLPLEFKDFIEFIRSNHPTINTFSCLEILNFNLQEFNETLSKNTNLSNLTVKKKTTISQDACSKEELYDILQSIISHCYISILKVPLLIPVSYACTKDQIDHLKSQIQRQTNIIDIQLTNELTL</sequence>
<evidence type="ECO:0000313" key="2">
    <source>
        <dbReference type="Proteomes" id="UP000076078"/>
    </source>
</evidence>
<organism evidence="1 2">
    <name type="scientific">Tieghemostelium lacteum</name>
    <name type="common">Slime mold</name>
    <name type="synonym">Dictyostelium lacteum</name>
    <dbReference type="NCBI Taxonomy" id="361077"/>
    <lineage>
        <taxon>Eukaryota</taxon>
        <taxon>Amoebozoa</taxon>
        <taxon>Evosea</taxon>
        <taxon>Eumycetozoa</taxon>
        <taxon>Dictyostelia</taxon>
        <taxon>Dictyosteliales</taxon>
        <taxon>Raperosteliaceae</taxon>
        <taxon>Tieghemostelium</taxon>
    </lineage>
</organism>
<evidence type="ECO:0000313" key="1">
    <source>
        <dbReference type="EMBL" id="KYQ91125.1"/>
    </source>
</evidence>